<keyword evidence="10" id="KW-0449">Lipoprotein</keyword>
<protein>
    <submittedName>
        <fullName evidence="10">ABC-type transport system, involved in lipoprotein release, permease component</fullName>
    </submittedName>
</protein>
<evidence type="ECO:0000256" key="1">
    <source>
        <dbReference type="ARBA" id="ARBA00004651"/>
    </source>
</evidence>
<evidence type="ECO:0000256" key="5">
    <source>
        <dbReference type="ARBA" id="ARBA00022989"/>
    </source>
</evidence>
<keyword evidence="3" id="KW-1003">Cell membrane</keyword>
<feature type="transmembrane region" description="Helical" evidence="7">
    <location>
        <begin position="395"/>
        <end position="415"/>
    </location>
</feature>
<dbReference type="eggNOG" id="COG4591">
    <property type="taxonomic scope" value="Bacteria"/>
</dbReference>
<dbReference type="PATRIC" id="fig|768706.3.peg.4231"/>
<feature type="transmembrane region" description="Helical" evidence="7">
    <location>
        <begin position="712"/>
        <end position="737"/>
    </location>
</feature>
<evidence type="ECO:0000256" key="2">
    <source>
        <dbReference type="ARBA" id="ARBA00005236"/>
    </source>
</evidence>
<evidence type="ECO:0000259" key="8">
    <source>
        <dbReference type="Pfam" id="PF02687"/>
    </source>
</evidence>
<reference evidence="10 11" key="2">
    <citation type="journal article" date="2012" name="J. Bacteriol.">
        <title>Complete genome sequences of Desulfosporosinus orientis DSM765T, Desulfosporosinus youngiae DSM17734T, Desulfosporosinus meridiei DSM13257T, and Desulfosporosinus acidiphilus DSM22704T.</title>
        <authorList>
            <person name="Pester M."/>
            <person name="Brambilla E."/>
            <person name="Alazard D."/>
            <person name="Rattei T."/>
            <person name="Weinmaier T."/>
            <person name="Han J."/>
            <person name="Lucas S."/>
            <person name="Lapidus A."/>
            <person name="Cheng J.F."/>
            <person name="Goodwin L."/>
            <person name="Pitluck S."/>
            <person name="Peters L."/>
            <person name="Ovchinnikova G."/>
            <person name="Teshima H."/>
            <person name="Detter J.C."/>
            <person name="Han C.S."/>
            <person name="Tapia R."/>
            <person name="Land M.L."/>
            <person name="Hauser L."/>
            <person name="Kyrpides N.C."/>
            <person name="Ivanova N.N."/>
            <person name="Pagani I."/>
            <person name="Huntmann M."/>
            <person name="Wei C.L."/>
            <person name="Davenport K.W."/>
            <person name="Daligault H."/>
            <person name="Chain P.S."/>
            <person name="Chen A."/>
            <person name="Mavromatis K."/>
            <person name="Markowitz V."/>
            <person name="Szeto E."/>
            <person name="Mikhailova N."/>
            <person name="Pati A."/>
            <person name="Wagner M."/>
            <person name="Woyke T."/>
            <person name="Ollivier B."/>
            <person name="Klenk H.P."/>
            <person name="Spring S."/>
            <person name="Loy A."/>
        </authorList>
    </citation>
    <scope>NUCLEOTIDE SEQUENCE [LARGE SCALE GENOMIC DNA]</scope>
    <source>
        <strain evidence="11">ATCC 19365 / DSM 765 / NCIMB 8382 / VKM B-1628</strain>
    </source>
</reference>
<dbReference type="Proteomes" id="UP000006346">
    <property type="component" value="Chromosome"/>
</dbReference>
<dbReference type="PANTHER" id="PTHR30489:SF0">
    <property type="entry name" value="LIPOPROTEIN-RELEASING SYSTEM TRANSMEMBRANE PROTEIN LOLE"/>
    <property type="match status" value="1"/>
</dbReference>
<dbReference type="Pfam" id="PF12704">
    <property type="entry name" value="MacB_PCD"/>
    <property type="match status" value="2"/>
</dbReference>
<evidence type="ECO:0000313" key="11">
    <source>
        <dbReference type="Proteomes" id="UP000006346"/>
    </source>
</evidence>
<dbReference type="PANTHER" id="PTHR30489">
    <property type="entry name" value="LIPOPROTEIN-RELEASING SYSTEM TRANSMEMBRANE PROTEIN LOLE"/>
    <property type="match status" value="1"/>
</dbReference>
<keyword evidence="6 7" id="KW-0472">Membrane</keyword>
<dbReference type="eggNOG" id="COG0577">
    <property type="taxonomic scope" value="Bacteria"/>
</dbReference>
<dbReference type="KEGG" id="dor:Desor_4173"/>
<dbReference type="RefSeq" id="WP_014186416.1">
    <property type="nucleotide sequence ID" value="NC_016584.1"/>
</dbReference>
<proteinExistence type="inferred from homology"/>
<feature type="transmembrane region" description="Helical" evidence="7">
    <location>
        <begin position="248"/>
        <end position="269"/>
    </location>
</feature>
<feature type="transmembrane region" description="Helical" evidence="7">
    <location>
        <begin position="804"/>
        <end position="827"/>
    </location>
</feature>
<feature type="transmembrane region" description="Helical" evidence="7">
    <location>
        <begin position="758"/>
        <end position="784"/>
    </location>
</feature>
<dbReference type="InterPro" id="IPR025857">
    <property type="entry name" value="MacB_PCD"/>
</dbReference>
<dbReference type="STRING" id="768706.Desor_4173"/>
<gene>
    <name evidence="10" type="ordered locus">Desor_4173</name>
</gene>
<dbReference type="GO" id="GO:0098797">
    <property type="term" value="C:plasma membrane protein complex"/>
    <property type="evidence" value="ECO:0007669"/>
    <property type="project" value="TreeGrafter"/>
</dbReference>
<evidence type="ECO:0000256" key="6">
    <source>
        <dbReference type="ARBA" id="ARBA00023136"/>
    </source>
</evidence>
<evidence type="ECO:0000256" key="7">
    <source>
        <dbReference type="SAM" id="Phobius"/>
    </source>
</evidence>
<feature type="domain" description="ABC3 transporter permease C-terminal" evidence="8">
    <location>
        <begin position="714"/>
        <end position="831"/>
    </location>
</feature>
<dbReference type="GO" id="GO:0044874">
    <property type="term" value="P:lipoprotein localization to outer membrane"/>
    <property type="evidence" value="ECO:0007669"/>
    <property type="project" value="TreeGrafter"/>
</dbReference>
<dbReference type="AlphaFoldDB" id="G7WHP7"/>
<evidence type="ECO:0000256" key="4">
    <source>
        <dbReference type="ARBA" id="ARBA00022692"/>
    </source>
</evidence>
<name>G7WHP7_DESOD</name>
<feature type="domain" description="MacB-like periplasmic core" evidence="9">
    <location>
        <begin position="22"/>
        <end position="222"/>
    </location>
</feature>
<evidence type="ECO:0000313" key="10">
    <source>
        <dbReference type="EMBL" id="AET69609.1"/>
    </source>
</evidence>
<feature type="domain" description="ABC3 transporter permease C-terminal" evidence="8">
    <location>
        <begin position="255"/>
        <end position="379"/>
    </location>
</feature>
<comment type="subcellular location">
    <subcellularLocation>
        <location evidence="1">Cell membrane</location>
        <topology evidence="1">Multi-pass membrane protein</topology>
    </subcellularLocation>
</comment>
<dbReference type="HOGENOM" id="CLU_012341_1_0_9"/>
<feature type="transmembrane region" description="Helical" evidence="7">
    <location>
        <begin position="352"/>
        <end position="374"/>
    </location>
</feature>
<feature type="transmembrane region" description="Helical" evidence="7">
    <location>
        <begin position="476"/>
        <end position="496"/>
    </location>
</feature>
<dbReference type="InterPro" id="IPR051447">
    <property type="entry name" value="Lipoprotein-release_system"/>
</dbReference>
<feature type="domain" description="MacB-like periplasmic core" evidence="9">
    <location>
        <begin position="483"/>
        <end position="680"/>
    </location>
</feature>
<organism evidence="10 11">
    <name type="scientific">Desulfosporosinus orientis (strain ATCC 19365 / DSM 765 / NCIMB 8382 / VKM B-1628 / Singapore I)</name>
    <name type="common">Desulfotomaculum orientis</name>
    <dbReference type="NCBI Taxonomy" id="768706"/>
    <lineage>
        <taxon>Bacteria</taxon>
        <taxon>Bacillati</taxon>
        <taxon>Bacillota</taxon>
        <taxon>Clostridia</taxon>
        <taxon>Eubacteriales</taxon>
        <taxon>Desulfitobacteriaceae</taxon>
        <taxon>Desulfosporosinus</taxon>
    </lineage>
</organism>
<reference evidence="11" key="1">
    <citation type="submission" date="2011-11" db="EMBL/GenBank/DDBJ databases">
        <title>Complete sequence of Desulfosporosinus orientis DSM 765.</title>
        <authorList>
            <person name="Lucas S."/>
            <person name="Han J."/>
            <person name="Lapidus A."/>
            <person name="Cheng J.-F."/>
            <person name="Goodwin L."/>
            <person name="Pitluck S."/>
            <person name="Peters L."/>
            <person name="Ovchinnikova G."/>
            <person name="Teshima H."/>
            <person name="Detter J.C."/>
            <person name="Han C."/>
            <person name="Tapia R."/>
            <person name="Land M."/>
            <person name="Hauser L."/>
            <person name="Kyrpides N."/>
            <person name="Ivanova N."/>
            <person name="Pagani I."/>
            <person name="Pester M."/>
            <person name="Spring S."/>
            <person name="Ollivier B."/>
            <person name="Rattei T."/>
            <person name="Klenk H.-P."/>
            <person name="Wagner M."/>
            <person name="Loy A."/>
            <person name="Woyke T."/>
        </authorList>
    </citation>
    <scope>NUCLEOTIDE SEQUENCE [LARGE SCALE GENOMIC DNA]</scope>
    <source>
        <strain evidence="11">ATCC 19365 / DSM 765 / NCIMB 8382 / VKM B-1628</strain>
    </source>
</reference>
<feature type="transmembrane region" description="Helical" evidence="7">
    <location>
        <begin position="21"/>
        <end position="41"/>
    </location>
</feature>
<dbReference type="Pfam" id="PF02687">
    <property type="entry name" value="FtsX"/>
    <property type="match status" value="2"/>
</dbReference>
<accession>G7WHP7</accession>
<sequence length="841" mass="91758">MRELLSIKLALAYFQRRKLRALLTMLSVTAAMAALVALQGLNHSISDARREAAGLLGGKAHLEVKAPQGGINESLLAKVEKTPGIESAVPSLRNSAQVRKLPGFTLIMGVVFGEDEEIRSYQLKQGRLPIKDRQEILVPNELLREIQGQVGDSLQIQTMQGMRDFTVVGSLADSGVARTNQGAVVFMPLLMAQKAFGLEDKLSCISVVLHNPADTPAMQKTLGESLGNGVEVITPLQQNGEPDKMLRFLMSLDNVYGLIGLFLALYVVYNSMRVAVSEQNRQFGILRALGWGQWEIRKLVAVQAMIIGVAGSLLGLGLGTYLAEGLLNTVRDSLSEVFKISISHIRFTAGDYAAFGLMGMFTCLISAWLPARGAADISPVEAMSNRSSQTEPGYLGWRAVLGGGLFLASGLILIYGNSLGFLFQAAMLGIMLGAAVLMPPCFIFFLQKIEPLAEKLFGLTGRLGSSSLRCRPRRSVATGMPILLGLAVAFGFLGTLTSVNETFSHWVSSVISPDLVITQGLQTFSSNQVGLPESLLERVRQVEGVKAAAGLRTTGIQWQGNPIDLQMYDFSVDRHLMDPLVVEPSKDEAWEAMAREKNIWISQSLAIKYGVHRGEKLKIPTPNGTIEFSVVAVVKDFSSYNGSVYMNRQDYIRYWRDSSFDYIYLTLEPGVSPAFVQELLEGSLKNDFRTQVVLASEFREGMISLNSDICNIFNFIIIIILLVAAVGTTNSLLISVLEKRREIGALRVVGYTRGQIRGMLMIEVGLLFFAGIVLAIPTAAAIQIACTVFDKNVNGWVLDIYIPWLKMIGVSAAMFLAVGLSVVYPAWLASRVDSAQVLHSE</sequence>
<comment type="similarity">
    <text evidence="2">Belongs to the ABC-4 integral membrane protein family. LolC/E subfamily.</text>
</comment>
<keyword evidence="5 7" id="KW-1133">Transmembrane helix</keyword>
<keyword evidence="4 7" id="KW-0812">Transmembrane</keyword>
<feature type="transmembrane region" description="Helical" evidence="7">
    <location>
        <begin position="421"/>
        <end position="446"/>
    </location>
</feature>
<keyword evidence="11" id="KW-1185">Reference proteome</keyword>
<evidence type="ECO:0000259" key="9">
    <source>
        <dbReference type="Pfam" id="PF12704"/>
    </source>
</evidence>
<dbReference type="InterPro" id="IPR003838">
    <property type="entry name" value="ABC3_permease_C"/>
</dbReference>
<evidence type="ECO:0000256" key="3">
    <source>
        <dbReference type="ARBA" id="ARBA00022475"/>
    </source>
</evidence>
<dbReference type="EMBL" id="CP003108">
    <property type="protein sequence ID" value="AET69609.1"/>
    <property type="molecule type" value="Genomic_DNA"/>
</dbReference>
<feature type="transmembrane region" description="Helical" evidence="7">
    <location>
        <begin position="299"/>
        <end position="323"/>
    </location>
</feature>